<evidence type="ECO:0000256" key="1">
    <source>
        <dbReference type="SAM" id="Phobius"/>
    </source>
</evidence>
<proteinExistence type="predicted"/>
<name>A0ABV2EH70_9CAUL</name>
<sequence>MLRELAPRLLLVAVPFAAWFAWREVARRTGRPMGGTPWAWLVGAAGLLVGLSLLASALFHEEDRGGVYVPAEVEPGGHMIPGHFEQKAPGK</sequence>
<organism evidence="2 3">
    <name type="scientific">Phenylobacterium koreense</name>
    <dbReference type="NCBI Taxonomy" id="266125"/>
    <lineage>
        <taxon>Bacteria</taxon>
        <taxon>Pseudomonadati</taxon>
        <taxon>Pseudomonadota</taxon>
        <taxon>Alphaproteobacteria</taxon>
        <taxon>Caulobacterales</taxon>
        <taxon>Caulobacteraceae</taxon>
        <taxon>Phenylobacterium</taxon>
    </lineage>
</organism>
<gene>
    <name evidence="2" type="ORF">ABID41_000826</name>
</gene>
<keyword evidence="1" id="KW-0812">Transmembrane</keyword>
<reference evidence="2 3" key="1">
    <citation type="submission" date="2024-06" db="EMBL/GenBank/DDBJ databases">
        <title>Genomic Encyclopedia of Type Strains, Phase IV (KMG-IV): sequencing the most valuable type-strain genomes for metagenomic binning, comparative biology and taxonomic classification.</title>
        <authorList>
            <person name="Goeker M."/>
        </authorList>
    </citation>
    <scope>NUCLEOTIDE SEQUENCE [LARGE SCALE GENOMIC DNA]</scope>
    <source>
        <strain evidence="2 3">DSM 17809</strain>
    </source>
</reference>
<feature type="transmembrane region" description="Helical" evidence="1">
    <location>
        <begin position="38"/>
        <end position="59"/>
    </location>
</feature>
<keyword evidence="1" id="KW-0472">Membrane</keyword>
<evidence type="ECO:0000313" key="2">
    <source>
        <dbReference type="EMBL" id="MET3525731.1"/>
    </source>
</evidence>
<evidence type="ECO:0000313" key="3">
    <source>
        <dbReference type="Proteomes" id="UP001549110"/>
    </source>
</evidence>
<accession>A0ABV2EH70</accession>
<keyword evidence="3" id="KW-1185">Reference proteome</keyword>
<dbReference type="Proteomes" id="UP001549110">
    <property type="component" value="Unassembled WGS sequence"/>
</dbReference>
<comment type="caution">
    <text evidence="2">The sequence shown here is derived from an EMBL/GenBank/DDBJ whole genome shotgun (WGS) entry which is preliminary data.</text>
</comment>
<dbReference type="EMBL" id="JBEPLU010000001">
    <property type="protein sequence ID" value="MET3525731.1"/>
    <property type="molecule type" value="Genomic_DNA"/>
</dbReference>
<keyword evidence="1" id="KW-1133">Transmembrane helix</keyword>
<protein>
    <submittedName>
        <fullName evidence="2">Uncharacterized protein</fullName>
    </submittedName>
</protein>
<dbReference type="RefSeq" id="WP_331930265.1">
    <property type="nucleotide sequence ID" value="NZ_JBEPLU010000001.1"/>
</dbReference>